<dbReference type="SMART" id="SM00512">
    <property type="entry name" value="Skp1"/>
    <property type="match status" value="1"/>
</dbReference>
<dbReference type="InterPro" id="IPR001232">
    <property type="entry name" value="SKP1-like"/>
</dbReference>
<sequence>MASSSSAAAAASSASSSSKKITLESCDKIFLEISENVAVQSLKIKKILEDLGDNHGDKIPVPNATGSTLGKIVEYCNKYHADLALDGIPPREVNSRTLKP</sequence>
<dbReference type="GO" id="GO:0016567">
    <property type="term" value="P:protein ubiquitination"/>
    <property type="evidence" value="ECO:0007669"/>
    <property type="project" value="UniProtKB-UniPathway"/>
</dbReference>
<organism evidence="6 7">
    <name type="scientific">Chenopodium quinoa</name>
    <name type="common">Quinoa</name>
    <dbReference type="NCBI Taxonomy" id="63459"/>
    <lineage>
        <taxon>Eukaryota</taxon>
        <taxon>Viridiplantae</taxon>
        <taxon>Streptophyta</taxon>
        <taxon>Embryophyta</taxon>
        <taxon>Tracheophyta</taxon>
        <taxon>Spermatophyta</taxon>
        <taxon>Magnoliopsida</taxon>
        <taxon>eudicotyledons</taxon>
        <taxon>Gunneridae</taxon>
        <taxon>Pentapetalae</taxon>
        <taxon>Caryophyllales</taxon>
        <taxon>Chenopodiaceae</taxon>
        <taxon>Chenopodioideae</taxon>
        <taxon>Atripliceae</taxon>
        <taxon>Chenopodium</taxon>
    </lineage>
</organism>
<dbReference type="SMR" id="A0A803MWW4"/>
<dbReference type="Pfam" id="PF03931">
    <property type="entry name" value="Skp1_POZ"/>
    <property type="match status" value="1"/>
</dbReference>
<dbReference type="SUPFAM" id="SSF54695">
    <property type="entry name" value="POZ domain"/>
    <property type="match status" value="1"/>
</dbReference>
<dbReference type="InterPro" id="IPR011333">
    <property type="entry name" value="SKP1/BTB/POZ_sf"/>
</dbReference>
<evidence type="ECO:0000256" key="2">
    <source>
        <dbReference type="ARBA" id="ARBA00009993"/>
    </source>
</evidence>
<evidence type="ECO:0000256" key="1">
    <source>
        <dbReference type="ARBA" id="ARBA00004906"/>
    </source>
</evidence>
<comment type="similarity">
    <text evidence="2">Belongs to the SKP1 family.</text>
</comment>
<evidence type="ECO:0000256" key="4">
    <source>
        <dbReference type="SAM" id="MobiDB-lite"/>
    </source>
</evidence>
<dbReference type="OMA" id="DHIPNFD"/>
<reference evidence="6" key="1">
    <citation type="journal article" date="2017" name="Nature">
        <title>The genome of Chenopodium quinoa.</title>
        <authorList>
            <person name="Jarvis D.E."/>
            <person name="Ho Y.S."/>
            <person name="Lightfoot D.J."/>
            <person name="Schmoeckel S.M."/>
            <person name="Li B."/>
            <person name="Borm T.J.A."/>
            <person name="Ohyanagi H."/>
            <person name="Mineta K."/>
            <person name="Michell C.T."/>
            <person name="Saber N."/>
            <person name="Kharbatia N.M."/>
            <person name="Rupper R.R."/>
            <person name="Sharp A.R."/>
            <person name="Dally N."/>
            <person name="Boughton B.A."/>
            <person name="Woo Y.H."/>
            <person name="Gao G."/>
            <person name="Schijlen E.G.W.M."/>
            <person name="Guo X."/>
            <person name="Momin A.A."/>
            <person name="Negrao S."/>
            <person name="Al-Babili S."/>
            <person name="Gehring C."/>
            <person name="Roessner U."/>
            <person name="Jung C."/>
            <person name="Murphy K."/>
            <person name="Arold S.T."/>
            <person name="Gojobori T."/>
            <person name="van der Linden C.G."/>
            <person name="van Loo E.N."/>
            <person name="Jellen E.N."/>
            <person name="Maughan P.J."/>
            <person name="Tester M."/>
        </authorList>
    </citation>
    <scope>NUCLEOTIDE SEQUENCE [LARGE SCALE GENOMIC DNA]</scope>
    <source>
        <strain evidence="6">cv. PI 614886</strain>
    </source>
</reference>
<comment type="pathway">
    <text evidence="1">Protein modification; protein ubiquitination.</text>
</comment>
<dbReference type="Gene3D" id="3.30.710.10">
    <property type="entry name" value="Potassium Channel Kv1.1, Chain A"/>
    <property type="match status" value="1"/>
</dbReference>
<name>A0A803MWW4_CHEQI</name>
<dbReference type="PANTHER" id="PTHR11165">
    <property type="entry name" value="SKP1"/>
    <property type="match status" value="1"/>
</dbReference>
<dbReference type="GO" id="GO:0006511">
    <property type="term" value="P:ubiquitin-dependent protein catabolic process"/>
    <property type="evidence" value="ECO:0007669"/>
    <property type="project" value="InterPro"/>
</dbReference>
<dbReference type="GO" id="GO:0009867">
    <property type="term" value="P:jasmonic acid mediated signaling pathway"/>
    <property type="evidence" value="ECO:0007669"/>
    <property type="project" value="UniProtKB-ARBA"/>
</dbReference>
<evidence type="ECO:0000259" key="5">
    <source>
        <dbReference type="Pfam" id="PF03931"/>
    </source>
</evidence>
<dbReference type="UniPathway" id="UPA00143"/>
<reference evidence="6" key="2">
    <citation type="submission" date="2021-03" db="UniProtKB">
        <authorList>
            <consortium name="EnsemblPlants"/>
        </authorList>
    </citation>
    <scope>IDENTIFICATION</scope>
</reference>
<dbReference type="AlphaFoldDB" id="A0A803MWW4"/>
<feature type="compositionally biased region" description="Low complexity" evidence="4">
    <location>
        <begin position="1"/>
        <end position="18"/>
    </location>
</feature>
<feature type="domain" description="SKP1 component POZ" evidence="5">
    <location>
        <begin position="19"/>
        <end position="80"/>
    </location>
</feature>
<accession>A0A803MWW4</accession>
<proteinExistence type="inferred from homology"/>
<evidence type="ECO:0000256" key="3">
    <source>
        <dbReference type="ARBA" id="ARBA00022786"/>
    </source>
</evidence>
<keyword evidence="3" id="KW-0833">Ubl conjugation pathway</keyword>
<evidence type="ECO:0000313" key="6">
    <source>
        <dbReference type="EnsemblPlants" id="AUR62036694-RA:cds"/>
    </source>
</evidence>
<dbReference type="Gramene" id="AUR62036694-RA">
    <property type="protein sequence ID" value="AUR62036694-RA:cds"/>
    <property type="gene ID" value="AUR62036694"/>
</dbReference>
<dbReference type="InterPro" id="IPR016897">
    <property type="entry name" value="SKP1"/>
</dbReference>
<keyword evidence="7" id="KW-1185">Reference proteome</keyword>
<evidence type="ECO:0000313" key="7">
    <source>
        <dbReference type="Proteomes" id="UP000596660"/>
    </source>
</evidence>
<dbReference type="Proteomes" id="UP000596660">
    <property type="component" value="Unplaced"/>
</dbReference>
<feature type="region of interest" description="Disordered" evidence="4">
    <location>
        <begin position="1"/>
        <end position="20"/>
    </location>
</feature>
<dbReference type="InterPro" id="IPR016073">
    <property type="entry name" value="Skp1_comp_POZ"/>
</dbReference>
<protein>
    <recommendedName>
        <fullName evidence="5">SKP1 component POZ domain-containing protein</fullName>
    </recommendedName>
</protein>
<dbReference type="EnsemblPlants" id="AUR62036694-RA">
    <property type="protein sequence ID" value="AUR62036694-RA:cds"/>
    <property type="gene ID" value="AUR62036694"/>
</dbReference>